<feature type="compositionally biased region" description="Polar residues" evidence="2">
    <location>
        <begin position="855"/>
        <end position="869"/>
    </location>
</feature>
<keyword evidence="5" id="KW-1185">Reference proteome</keyword>
<dbReference type="InterPro" id="IPR056884">
    <property type="entry name" value="NPHP3-like_N"/>
</dbReference>
<sequence>MSFFPDARQFTVNHSAFNLVHGNQVNNFNAAESSKDRIIELVANYAAANAFYDSEQRFPPPNCLPGTRIEMLMALNNWIAKESSNIPVYWIYGPAGVGKSAILQNLSETHGQCRLAASFFFSRNDSTRDKLDPFVVTIVYQLLKSEPLRAALGSLIIDAIRSDPKIFQSSSENQFRKLILEPCCKVDPKEWQNLPNLVIIDGLDECILIPSQERLIAMIRRATQECPLIFLIASRPEPRICRAFEHDSFASQVRCLAVGDSYGTMRDITTYFHVRFSQLQDTHHALRHMDVSWPGENVIRRLVDRASGQFIFAATVMKYLESDDELPTERLEAILRIRAEDLPKSPYPDLDLLYNQILSACPKWDEVRKVLGLLLSRNFDIPLIIGRREYRGESIMGMDYSHLQSSIQSGKGISVSQERRGRRGFDRFWSAKVIEVLLNYDPGRLETLLFRLHSVIEVPSGSGNIHILHASFMEYLTDSKRSRDYHIQPHTDTSYMDLVVQAFLRAISLRSQEYSHNLFNSTPKLPEGNTLYIADVLKVFFIDEVLFAVFPLMSEVKTPSDELLRALNQFDPYPFATWLLNWQDATQQRGYFSAWKRAIRWAMSLRTKTPWTFLSNMEKFLGCFYIGSPGTSASRLSHATAFLERAFYATNAHQHDWCELVGHASEFGMGDDVYILPVDQTPPPSWLTFTTNLEMGESMRRLLVSLRRCEKHSLIQDIRNDTYNSVNDLVKHNDLYSLKKLVTRHRNLFGLSAHSCSPPITEDELFDAVVKLFHPTSWDTTSKALIHCGVISSQQAEAPPVQRQLLLVQKREEVKPDATSSQRSPRPGRQQDGAKQRTERTIPDRQGAYRHGRVSTPTQGGQSTPTRSSPARERHVTPTSGSCSPSPARERQTPKRDGQSTLERGKPPLQRGQPNIVRAVQSRPPFR</sequence>
<evidence type="ECO:0000256" key="1">
    <source>
        <dbReference type="ARBA" id="ARBA00022737"/>
    </source>
</evidence>
<dbReference type="EMBL" id="JAYKXP010000079">
    <property type="protein sequence ID" value="KAK7030257.1"/>
    <property type="molecule type" value="Genomic_DNA"/>
</dbReference>
<dbReference type="Pfam" id="PF24883">
    <property type="entry name" value="NPHP3_N"/>
    <property type="match status" value="1"/>
</dbReference>
<dbReference type="PANTHER" id="PTHR10039:SF14">
    <property type="entry name" value="NACHT DOMAIN-CONTAINING PROTEIN"/>
    <property type="match status" value="1"/>
</dbReference>
<dbReference type="AlphaFoldDB" id="A0AAW0BW47"/>
<dbReference type="Gene3D" id="3.40.50.300">
    <property type="entry name" value="P-loop containing nucleotide triphosphate hydrolases"/>
    <property type="match status" value="1"/>
</dbReference>
<feature type="compositionally biased region" description="Basic and acidic residues" evidence="2">
    <location>
        <begin position="832"/>
        <end position="843"/>
    </location>
</feature>
<gene>
    <name evidence="4" type="ORF">VNI00_014274</name>
</gene>
<keyword evidence="1" id="KW-0677">Repeat</keyword>
<evidence type="ECO:0000313" key="5">
    <source>
        <dbReference type="Proteomes" id="UP001383192"/>
    </source>
</evidence>
<evidence type="ECO:0000256" key="2">
    <source>
        <dbReference type="SAM" id="MobiDB-lite"/>
    </source>
</evidence>
<dbReference type="Proteomes" id="UP001383192">
    <property type="component" value="Unassembled WGS sequence"/>
</dbReference>
<evidence type="ECO:0000259" key="3">
    <source>
        <dbReference type="Pfam" id="PF24883"/>
    </source>
</evidence>
<dbReference type="PANTHER" id="PTHR10039">
    <property type="entry name" value="AMELOGENIN"/>
    <property type="match status" value="1"/>
</dbReference>
<feature type="domain" description="Nephrocystin 3-like N-terminal" evidence="3">
    <location>
        <begin position="76"/>
        <end position="235"/>
    </location>
</feature>
<protein>
    <recommendedName>
        <fullName evidence="3">Nephrocystin 3-like N-terminal domain-containing protein</fullName>
    </recommendedName>
</protein>
<organism evidence="4 5">
    <name type="scientific">Paramarasmius palmivorus</name>
    <dbReference type="NCBI Taxonomy" id="297713"/>
    <lineage>
        <taxon>Eukaryota</taxon>
        <taxon>Fungi</taxon>
        <taxon>Dikarya</taxon>
        <taxon>Basidiomycota</taxon>
        <taxon>Agaricomycotina</taxon>
        <taxon>Agaricomycetes</taxon>
        <taxon>Agaricomycetidae</taxon>
        <taxon>Agaricales</taxon>
        <taxon>Marasmiineae</taxon>
        <taxon>Marasmiaceae</taxon>
        <taxon>Paramarasmius</taxon>
    </lineage>
</organism>
<dbReference type="InterPro" id="IPR027417">
    <property type="entry name" value="P-loop_NTPase"/>
</dbReference>
<name>A0AAW0BW47_9AGAR</name>
<accession>A0AAW0BW47</accession>
<evidence type="ECO:0000313" key="4">
    <source>
        <dbReference type="EMBL" id="KAK7030257.1"/>
    </source>
</evidence>
<comment type="caution">
    <text evidence="4">The sequence shown here is derived from an EMBL/GenBank/DDBJ whole genome shotgun (WGS) entry which is preliminary data.</text>
</comment>
<proteinExistence type="predicted"/>
<reference evidence="4 5" key="1">
    <citation type="submission" date="2024-01" db="EMBL/GenBank/DDBJ databases">
        <title>A draft genome for a cacao thread blight-causing isolate of Paramarasmius palmivorus.</title>
        <authorList>
            <person name="Baruah I.K."/>
            <person name="Bukari Y."/>
            <person name="Amoako-Attah I."/>
            <person name="Meinhardt L.W."/>
            <person name="Bailey B.A."/>
            <person name="Cohen S.P."/>
        </authorList>
    </citation>
    <scope>NUCLEOTIDE SEQUENCE [LARGE SCALE GENOMIC DNA]</scope>
    <source>
        <strain evidence="4 5">GH-12</strain>
    </source>
</reference>
<feature type="region of interest" description="Disordered" evidence="2">
    <location>
        <begin position="812"/>
        <end position="927"/>
    </location>
</feature>
<feature type="compositionally biased region" description="Basic and acidic residues" evidence="2">
    <location>
        <begin position="888"/>
        <end position="906"/>
    </location>
</feature>
<dbReference type="SUPFAM" id="SSF52540">
    <property type="entry name" value="P-loop containing nucleoside triphosphate hydrolases"/>
    <property type="match status" value="1"/>
</dbReference>